<feature type="compositionally biased region" description="Low complexity" evidence="1">
    <location>
        <begin position="105"/>
        <end position="118"/>
    </location>
</feature>
<evidence type="ECO:0000313" key="2">
    <source>
        <dbReference type="EMBL" id="MBO7748833.1"/>
    </source>
</evidence>
<evidence type="ECO:0000256" key="1">
    <source>
        <dbReference type="SAM" id="MobiDB-lite"/>
    </source>
</evidence>
<comment type="caution">
    <text evidence="2">The sequence shown here is derived from an EMBL/GenBank/DDBJ whole genome shotgun (WGS) entry which is preliminary data.</text>
</comment>
<keyword evidence="3" id="KW-1185">Reference proteome</keyword>
<gene>
    <name evidence="2" type="ORF">I8J29_32145</name>
</gene>
<protein>
    <submittedName>
        <fullName evidence="2">Uncharacterized protein</fullName>
    </submittedName>
</protein>
<reference evidence="2 3" key="1">
    <citation type="submission" date="2021-03" db="EMBL/GenBank/DDBJ databases">
        <title>Paenibacillus artemisicola MWE-103 whole genome sequence.</title>
        <authorList>
            <person name="Ham Y.J."/>
        </authorList>
    </citation>
    <scope>NUCLEOTIDE SEQUENCE [LARGE SCALE GENOMIC DNA]</scope>
    <source>
        <strain evidence="2 3">MWE-103</strain>
    </source>
</reference>
<dbReference type="EMBL" id="JAGGDJ010000078">
    <property type="protein sequence ID" value="MBO7748833.1"/>
    <property type="molecule type" value="Genomic_DNA"/>
</dbReference>
<dbReference type="Proteomes" id="UP000670947">
    <property type="component" value="Unassembled WGS sequence"/>
</dbReference>
<feature type="compositionally biased region" description="Low complexity" evidence="1">
    <location>
        <begin position="153"/>
        <end position="176"/>
    </location>
</feature>
<accession>A0ABS3WKH3</accession>
<name>A0ABS3WKH3_9BACL</name>
<feature type="region of interest" description="Disordered" evidence="1">
    <location>
        <begin position="97"/>
        <end position="197"/>
    </location>
</feature>
<feature type="compositionally biased region" description="Low complexity" evidence="1">
    <location>
        <begin position="125"/>
        <end position="140"/>
    </location>
</feature>
<sequence length="287" mass="30288">MDYKFTIEPGAFSAFADEEALIAQCKTWGLLSDKAVKSKPFVYKRGGASVPCAIVGVVDFMTAVIEFENKRQHLIHPSLLKEMQAASYGQRTVAAVDPSVDGEPAEAAQAETETVPAAAERDAAASDGAEAPGDAAASAAVTGSETNAEDVPDATNTAASAAAAPAADKPAASAPEPAKEKPVKKRTSSKPQLPEEKVKMTAVVKEFTTVPNHFAEEDDEVIVYEQVSIVEPELELGDAWSSHSNTLKKLALEVGDTITFEAKVVAKKLTKHPVPYKINNPSKLAKA</sequence>
<evidence type="ECO:0000313" key="3">
    <source>
        <dbReference type="Proteomes" id="UP000670947"/>
    </source>
</evidence>
<proteinExistence type="predicted"/>
<organism evidence="2 3">
    <name type="scientific">Paenibacillus artemisiicola</name>
    <dbReference type="NCBI Taxonomy" id="1172618"/>
    <lineage>
        <taxon>Bacteria</taxon>
        <taxon>Bacillati</taxon>
        <taxon>Bacillota</taxon>
        <taxon>Bacilli</taxon>
        <taxon>Bacillales</taxon>
        <taxon>Paenibacillaceae</taxon>
        <taxon>Paenibacillus</taxon>
    </lineage>
</organism>